<organism evidence="2 3">
    <name type="scientific">Zoogloea ramigera</name>
    <dbReference type="NCBI Taxonomy" id="350"/>
    <lineage>
        <taxon>Bacteria</taxon>
        <taxon>Pseudomonadati</taxon>
        <taxon>Pseudomonadota</taxon>
        <taxon>Betaproteobacteria</taxon>
        <taxon>Rhodocyclales</taxon>
        <taxon>Zoogloeaceae</taxon>
        <taxon>Zoogloea</taxon>
    </lineage>
</organism>
<proteinExistence type="predicted"/>
<evidence type="ECO:0000259" key="1">
    <source>
        <dbReference type="Pfam" id="PF13490"/>
    </source>
</evidence>
<dbReference type="Proteomes" id="UP000318422">
    <property type="component" value="Unassembled WGS sequence"/>
</dbReference>
<dbReference type="OrthoDB" id="8374021at2"/>
<dbReference type="RefSeq" id="WP_141349438.1">
    <property type="nucleotide sequence ID" value="NZ_BJNV01000009.1"/>
</dbReference>
<sequence length="63" mass="7247">MLSCRQATRLLSEAQDRKLGLSEKLSLELHLAMCKGCTNYRAQVSFLRDACRRYVADVREGRE</sequence>
<feature type="domain" description="Putative zinc-finger" evidence="1">
    <location>
        <begin position="4"/>
        <end position="37"/>
    </location>
</feature>
<accession>A0A4Y4CQT8</accession>
<evidence type="ECO:0000313" key="2">
    <source>
        <dbReference type="EMBL" id="GEC94666.1"/>
    </source>
</evidence>
<dbReference type="AlphaFoldDB" id="A0A4Y4CQT8"/>
<dbReference type="InterPro" id="IPR027383">
    <property type="entry name" value="Znf_put"/>
</dbReference>
<comment type="caution">
    <text evidence="2">The sequence shown here is derived from an EMBL/GenBank/DDBJ whole genome shotgun (WGS) entry which is preliminary data.</text>
</comment>
<protein>
    <recommendedName>
        <fullName evidence="1">Putative zinc-finger domain-containing protein</fullName>
    </recommendedName>
</protein>
<evidence type="ECO:0000313" key="3">
    <source>
        <dbReference type="Proteomes" id="UP000318422"/>
    </source>
</evidence>
<dbReference type="Pfam" id="PF13490">
    <property type="entry name" value="zf-HC2"/>
    <property type="match status" value="1"/>
</dbReference>
<dbReference type="EMBL" id="BJNV01000009">
    <property type="protein sequence ID" value="GEC94666.1"/>
    <property type="molecule type" value="Genomic_DNA"/>
</dbReference>
<reference evidence="2 3" key="1">
    <citation type="submission" date="2019-06" db="EMBL/GenBank/DDBJ databases">
        <title>Whole genome shotgun sequence of Zoogloea ramigera NBRC 15342.</title>
        <authorList>
            <person name="Hosoyama A."/>
            <person name="Uohara A."/>
            <person name="Ohji S."/>
            <person name="Ichikawa N."/>
        </authorList>
    </citation>
    <scope>NUCLEOTIDE SEQUENCE [LARGE SCALE GENOMIC DNA]</scope>
    <source>
        <strain evidence="2 3">NBRC 15342</strain>
    </source>
</reference>
<name>A0A4Y4CQT8_ZOORA</name>
<gene>
    <name evidence="2" type="ORF">ZRA01_07390</name>
</gene>
<keyword evidence="3" id="KW-1185">Reference proteome</keyword>